<protein>
    <submittedName>
        <fullName evidence="1">Uncharacterized protein</fullName>
    </submittedName>
</protein>
<accession>X1ICD8</accession>
<comment type="caution">
    <text evidence="1">The sequence shown here is derived from an EMBL/GenBank/DDBJ whole genome shotgun (WGS) entry which is preliminary data.</text>
</comment>
<proteinExistence type="predicted"/>
<reference evidence="1" key="1">
    <citation type="journal article" date="2014" name="Front. Microbiol.">
        <title>High frequency of phylogenetically diverse reductive dehalogenase-homologous genes in deep subseafloor sedimentary metagenomes.</title>
        <authorList>
            <person name="Kawai M."/>
            <person name="Futagami T."/>
            <person name="Toyoda A."/>
            <person name="Takaki Y."/>
            <person name="Nishi S."/>
            <person name="Hori S."/>
            <person name="Arai W."/>
            <person name="Tsubouchi T."/>
            <person name="Morono Y."/>
            <person name="Uchiyama I."/>
            <person name="Ito T."/>
            <person name="Fujiyama A."/>
            <person name="Inagaki F."/>
            <person name="Takami H."/>
        </authorList>
    </citation>
    <scope>NUCLEOTIDE SEQUENCE</scope>
    <source>
        <strain evidence="1">Expedition CK06-06</strain>
    </source>
</reference>
<evidence type="ECO:0000313" key="1">
    <source>
        <dbReference type="EMBL" id="GAH55243.1"/>
    </source>
</evidence>
<dbReference type="AlphaFoldDB" id="X1ICD8"/>
<dbReference type="EMBL" id="BARU01022299">
    <property type="protein sequence ID" value="GAH55243.1"/>
    <property type="molecule type" value="Genomic_DNA"/>
</dbReference>
<sequence length="49" mass="5573">MAENEEKEISFKDGQEEVTITSEKGKVLSDEEAREFLAKLQKGVFYFSG</sequence>
<organism evidence="1">
    <name type="scientific">marine sediment metagenome</name>
    <dbReference type="NCBI Taxonomy" id="412755"/>
    <lineage>
        <taxon>unclassified sequences</taxon>
        <taxon>metagenomes</taxon>
        <taxon>ecological metagenomes</taxon>
    </lineage>
</organism>
<name>X1ICD8_9ZZZZ</name>
<gene>
    <name evidence="1" type="ORF">S03H2_36357</name>
</gene>